<feature type="region of interest" description="Disordered" evidence="1">
    <location>
        <begin position="450"/>
        <end position="491"/>
    </location>
</feature>
<dbReference type="Gene3D" id="2.40.50.140">
    <property type="entry name" value="Nucleic acid-binding proteins"/>
    <property type="match status" value="1"/>
</dbReference>
<dbReference type="InParanoid" id="A0A7N2MJ49"/>
<dbReference type="EMBL" id="LRBV02000009">
    <property type="status" value="NOT_ANNOTATED_CDS"/>
    <property type="molecule type" value="Genomic_DNA"/>
</dbReference>
<dbReference type="Gramene" id="QL09p026928:mrna">
    <property type="protein sequence ID" value="QL09p026928:mrna"/>
    <property type="gene ID" value="QL09p026928"/>
</dbReference>
<dbReference type="AlphaFoldDB" id="A0A7N2MJ49"/>
<reference evidence="2 3" key="1">
    <citation type="journal article" date="2016" name="G3 (Bethesda)">
        <title>First Draft Assembly and Annotation of the Genome of a California Endemic Oak Quercus lobata Nee (Fagaceae).</title>
        <authorList>
            <person name="Sork V.L."/>
            <person name="Fitz-Gibbon S.T."/>
            <person name="Puiu D."/>
            <person name="Crepeau M."/>
            <person name="Gugger P.F."/>
            <person name="Sherman R."/>
            <person name="Stevens K."/>
            <person name="Langley C.H."/>
            <person name="Pellegrini M."/>
            <person name="Salzberg S.L."/>
        </authorList>
    </citation>
    <scope>NUCLEOTIDE SEQUENCE [LARGE SCALE GENOMIC DNA]</scope>
    <source>
        <strain evidence="2 3">cv. SW786</strain>
    </source>
</reference>
<dbReference type="Proteomes" id="UP000594261">
    <property type="component" value="Chromosome 9"/>
</dbReference>
<reference evidence="2" key="2">
    <citation type="submission" date="2021-01" db="UniProtKB">
        <authorList>
            <consortium name="EnsemblPlants"/>
        </authorList>
    </citation>
    <scope>IDENTIFICATION</scope>
</reference>
<sequence length="491" mass="56510">MMKHLTIVNEDGSVTTNITEQQLPLLEGSILSAAAEDLERTNDSESSTMNITVAEHDFCDDSDREANNLSTFDPRRKHRNIDRSVNNGTAPYVFRLNGQNHCRIGSLIPVDGQKTQFAQLYIYDTKNEIANRIDAVTSANHRKDVDIDIVIGLLNMLDNCNQLVKYFRMARDRFNESDLHDVRIRLIGSRNYDSRQYNLPDTTEVAAIIVGDLNTENCERDIIVENQSSGLQHIYGSHPSYMALQYQLLFPYDEDGPIQNEQKIIFLPTTNIQELTETEVNIPHHKFEFVDYNTIVQRLNNHVQLSDIIAKVVSIGPIEHPTIKGSKVAMRNITLMTIQEVKNDHLIEELPRQFKPQRTIEEEMNNSRRTIIEILNMVWNSENKVPEEFDMPMQIANLIGKTFVFQLELNDYNLKQGWEIYTVKKVFDPVMQIDNSVKLDQITDYYMSDATNDSDNNLPSEKDANPTNDASHVQLTPIADRQKRKRKQKLL</sequence>
<keyword evidence="3" id="KW-1185">Reference proteome</keyword>
<name>A0A7N2MJ49_QUELO</name>
<accession>A0A7N2MJ49</accession>
<dbReference type="InterPro" id="IPR012340">
    <property type="entry name" value="NA-bd_OB-fold"/>
</dbReference>
<dbReference type="PANTHER" id="PTHR45786">
    <property type="entry name" value="DNA BINDING PROTEIN-LIKE"/>
    <property type="match status" value="1"/>
</dbReference>
<dbReference type="PANTHER" id="PTHR45786:SF74">
    <property type="entry name" value="ATP-DEPENDENT DNA HELICASE"/>
    <property type="match status" value="1"/>
</dbReference>
<organism evidence="2 3">
    <name type="scientific">Quercus lobata</name>
    <name type="common">Valley oak</name>
    <dbReference type="NCBI Taxonomy" id="97700"/>
    <lineage>
        <taxon>Eukaryota</taxon>
        <taxon>Viridiplantae</taxon>
        <taxon>Streptophyta</taxon>
        <taxon>Embryophyta</taxon>
        <taxon>Tracheophyta</taxon>
        <taxon>Spermatophyta</taxon>
        <taxon>Magnoliopsida</taxon>
        <taxon>eudicotyledons</taxon>
        <taxon>Gunneridae</taxon>
        <taxon>Pentapetalae</taxon>
        <taxon>rosids</taxon>
        <taxon>fabids</taxon>
        <taxon>Fagales</taxon>
        <taxon>Fagaceae</taxon>
        <taxon>Quercus</taxon>
    </lineage>
</organism>
<proteinExistence type="predicted"/>
<feature type="compositionally biased region" description="Polar residues" evidence="1">
    <location>
        <begin position="450"/>
        <end position="474"/>
    </location>
</feature>
<evidence type="ECO:0000313" key="3">
    <source>
        <dbReference type="Proteomes" id="UP000594261"/>
    </source>
</evidence>
<feature type="compositionally biased region" description="Basic residues" evidence="1">
    <location>
        <begin position="482"/>
        <end position="491"/>
    </location>
</feature>
<evidence type="ECO:0000313" key="2">
    <source>
        <dbReference type="EnsemblPlants" id="QL09p026928:mrna"/>
    </source>
</evidence>
<evidence type="ECO:0000256" key="1">
    <source>
        <dbReference type="SAM" id="MobiDB-lite"/>
    </source>
</evidence>
<dbReference type="EnsemblPlants" id="QL09p026928:mrna">
    <property type="protein sequence ID" value="QL09p026928:mrna"/>
    <property type="gene ID" value="QL09p026928"/>
</dbReference>
<protein>
    <submittedName>
        <fullName evidence="2">Uncharacterized protein</fullName>
    </submittedName>
</protein>